<reference evidence="1 2" key="1">
    <citation type="submission" date="2016-10" db="EMBL/GenBank/DDBJ databases">
        <authorList>
            <person name="de Groot N.N."/>
        </authorList>
    </citation>
    <scope>NUCLEOTIDE SEQUENCE [LARGE SCALE GENOMIC DNA]</scope>
    <source>
        <strain evidence="1 2">AB35.6</strain>
    </source>
</reference>
<name>A0A1H4M408_9BACT</name>
<dbReference type="PANTHER" id="PTHR43737:SF1">
    <property type="entry name" value="DUF1501 DOMAIN-CONTAINING PROTEIN"/>
    <property type="match status" value="1"/>
</dbReference>
<dbReference type="PANTHER" id="PTHR43737">
    <property type="entry name" value="BLL7424 PROTEIN"/>
    <property type="match status" value="1"/>
</dbReference>
<dbReference type="EMBL" id="FNSD01000001">
    <property type="protein sequence ID" value="SEB77683.1"/>
    <property type="molecule type" value="Genomic_DNA"/>
</dbReference>
<protein>
    <submittedName>
        <fullName evidence="1">Uncharacterized conserved protein, DUF1501 family</fullName>
    </submittedName>
</protein>
<gene>
    <name evidence="1" type="ORF">SAMN05443244_1811</name>
</gene>
<dbReference type="Gene3D" id="3.40.720.10">
    <property type="entry name" value="Alkaline Phosphatase, subunit A"/>
    <property type="match status" value="1"/>
</dbReference>
<dbReference type="AlphaFoldDB" id="A0A1H4M408"/>
<dbReference type="SUPFAM" id="SSF53649">
    <property type="entry name" value="Alkaline phosphatase-like"/>
    <property type="match status" value="1"/>
</dbReference>
<dbReference type="InterPro" id="IPR010869">
    <property type="entry name" value="DUF1501"/>
</dbReference>
<dbReference type="InterPro" id="IPR017850">
    <property type="entry name" value="Alkaline_phosphatase_core_sf"/>
</dbReference>
<dbReference type="PROSITE" id="PS51318">
    <property type="entry name" value="TAT"/>
    <property type="match status" value="1"/>
</dbReference>
<dbReference type="RefSeq" id="WP_074653469.1">
    <property type="nucleotide sequence ID" value="NZ_FNSD01000001.1"/>
</dbReference>
<sequence>MSITRRNFIKFGTQFGVAASASMLWTNHVSAEALSQLGQSYKALVLITMPGGNDCNNTLLSMDAKTYRDYTALRPSIALDINTLNPIMDSTSSNAYGLHPSLKNIAALHNRGRGVVVANVGSLPKPSTKAQVLQSPSLYPGMSMSHPIGIQQWESAQASATVNTGWGGRIADYVSSDSGSLPPVISAGGGATFTIGKSVQAVALQSGSAFAAIPASLNAVIGSMAATNKSVQNEFVQQHAALRAEAMASQSILDRASSSVTLKTPFPISTFGRGMQKIAQIMAGRSTIGASRQVFYIQQGEYDTHVNQANLQGMYLDELDAGVGAFFAALDELGLSDEVIVCTHSDFGRTLQANVNGGSDHGWGGHHFILGGGISGGRVIGSLPEMGFGGPSDCNGLGAWIPAQSVTQMTAGLGQWMGLNATQLNDVFVDLKSFPSGLIELSN</sequence>
<proteinExistence type="predicted"/>
<dbReference type="Pfam" id="PF07394">
    <property type="entry name" value="DUF1501"/>
    <property type="match status" value="1"/>
</dbReference>
<evidence type="ECO:0000313" key="2">
    <source>
        <dbReference type="Proteomes" id="UP000182409"/>
    </source>
</evidence>
<dbReference type="Proteomes" id="UP000182409">
    <property type="component" value="Unassembled WGS sequence"/>
</dbReference>
<organism evidence="1 2">
    <name type="scientific">Terriglobus roseus</name>
    <dbReference type="NCBI Taxonomy" id="392734"/>
    <lineage>
        <taxon>Bacteria</taxon>
        <taxon>Pseudomonadati</taxon>
        <taxon>Acidobacteriota</taxon>
        <taxon>Terriglobia</taxon>
        <taxon>Terriglobales</taxon>
        <taxon>Acidobacteriaceae</taxon>
        <taxon>Terriglobus</taxon>
    </lineage>
</organism>
<dbReference type="InterPro" id="IPR006311">
    <property type="entry name" value="TAT_signal"/>
</dbReference>
<accession>A0A1H4M408</accession>
<evidence type="ECO:0000313" key="1">
    <source>
        <dbReference type="EMBL" id="SEB77683.1"/>
    </source>
</evidence>